<evidence type="ECO:0000256" key="7">
    <source>
        <dbReference type="ARBA" id="ARBA00022840"/>
    </source>
</evidence>
<dbReference type="GO" id="GO:0140359">
    <property type="term" value="F:ABC-type transporter activity"/>
    <property type="evidence" value="ECO:0007669"/>
    <property type="project" value="InterPro"/>
</dbReference>
<dbReference type="PROSITE" id="PS50893">
    <property type="entry name" value="ABC_TRANSPORTER_2"/>
    <property type="match status" value="1"/>
</dbReference>
<evidence type="ECO:0000256" key="6">
    <source>
        <dbReference type="ARBA" id="ARBA00022807"/>
    </source>
</evidence>
<evidence type="ECO:0000256" key="1">
    <source>
        <dbReference type="ARBA" id="ARBA00004651"/>
    </source>
</evidence>
<dbReference type="GO" id="GO:0005524">
    <property type="term" value="F:ATP binding"/>
    <property type="evidence" value="ECO:0007669"/>
    <property type="project" value="UniProtKB-KW"/>
</dbReference>
<dbReference type="InterPro" id="IPR017871">
    <property type="entry name" value="ABC_transporter-like_CS"/>
</dbReference>
<evidence type="ECO:0000313" key="13">
    <source>
        <dbReference type="EMBL" id="WHX50788.1"/>
    </source>
</evidence>
<accession>A0AA95IAD6</accession>
<dbReference type="PANTHER" id="PTHR24221:SF654">
    <property type="entry name" value="ATP-BINDING CASSETTE SUB-FAMILY B MEMBER 6"/>
    <property type="match status" value="1"/>
</dbReference>
<keyword evidence="9 10" id="KW-0472">Membrane</keyword>
<evidence type="ECO:0000256" key="2">
    <source>
        <dbReference type="ARBA" id="ARBA00022448"/>
    </source>
</evidence>
<keyword evidence="7 13" id="KW-0067">ATP-binding</keyword>
<evidence type="ECO:0000259" key="11">
    <source>
        <dbReference type="PROSITE" id="PS50893"/>
    </source>
</evidence>
<name>A0AA95IAD6_9BACL</name>
<dbReference type="InterPro" id="IPR011527">
    <property type="entry name" value="ABC1_TM_dom"/>
</dbReference>
<dbReference type="SMART" id="SM00382">
    <property type="entry name" value="AAA"/>
    <property type="match status" value="1"/>
</dbReference>
<dbReference type="InterPro" id="IPR039421">
    <property type="entry name" value="Type_1_exporter"/>
</dbReference>
<keyword evidence="6" id="KW-0378">Hydrolase</keyword>
<dbReference type="PROSITE" id="PS00211">
    <property type="entry name" value="ABC_TRANSPORTER_1"/>
    <property type="match status" value="1"/>
</dbReference>
<evidence type="ECO:0000256" key="5">
    <source>
        <dbReference type="ARBA" id="ARBA00022741"/>
    </source>
</evidence>
<evidence type="ECO:0000256" key="8">
    <source>
        <dbReference type="ARBA" id="ARBA00022989"/>
    </source>
</evidence>
<evidence type="ECO:0000256" key="3">
    <source>
        <dbReference type="ARBA" id="ARBA00022475"/>
    </source>
</evidence>
<dbReference type="InterPro" id="IPR027417">
    <property type="entry name" value="P-loop_NTPase"/>
</dbReference>
<dbReference type="InterPro" id="IPR003439">
    <property type="entry name" value="ABC_transporter-like_ATP-bd"/>
</dbReference>
<feature type="transmembrane region" description="Helical" evidence="10">
    <location>
        <begin position="147"/>
        <end position="172"/>
    </location>
</feature>
<reference evidence="13" key="1">
    <citation type="submission" date="2023-05" db="EMBL/GenBank/DDBJ databases">
        <title>Comparative genomics of Bacillaceae isolates and their secondary metabolite potential.</title>
        <authorList>
            <person name="Song L."/>
            <person name="Nielsen L.J."/>
            <person name="Mohite O."/>
            <person name="Xu X."/>
            <person name="Weber T."/>
            <person name="Kovacs A.T."/>
        </authorList>
    </citation>
    <scope>NUCLEOTIDE SEQUENCE</scope>
    <source>
        <strain evidence="13">B2_4</strain>
    </source>
</reference>
<dbReference type="SUPFAM" id="SSF90123">
    <property type="entry name" value="ABC transporter transmembrane region"/>
    <property type="match status" value="1"/>
</dbReference>
<dbReference type="GO" id="GO:0016887">
    <property type="term" value="F:ATP hydrolysis activity"/>
    <property type="evidence" value="ECO:0007669"/>
    <property type="project" value="InterPro"/>
</dbReference>
<keyword evidence="2" id="KW-0813">Transport</keyword>
<dbReference type="CDD" id="cd07346">
    <property type="entry name" value="ABC_6TM_exporters"/>
    <property type="match status" value="1"/>
</dbReference>
<dbReference type="RefSeq" id="WP_283927820.1">
    <property type="nucleotide sequence ID" value="NZ_CP126084.1"/>
</dbReference>
<keyword evidence="3" id="KW-1003">Cell membrane</keyword>
<organism evidence="13 14">
    <name type="scientific">Paenibacillus woosongensis</name>
    <dbReference type="NCBI Taxonomy" id="307580"/>
    <lineage>
        <taxon>Bacteria</taxon>
        <taxon>Bacillati</taxon>
        <taxon>Bacillota</taxon>
        <taxon>Bacilli</taxon>
        <taxon>Bacillales</taxon>
        <taxon>Paenibacillaceae</taxon>
        <taxon>Paenibacillus</taxon>
    </lineage>
</organism>
<gene>
    <name evidence="13" type="ORF">QNH46_09125</name>
</gene>
<evidence type="ECO:0000256" key="4">
    <source>
        <dbReference type="ARBA" id="ARBA00022692"/>
    </source>
</evidence>
<keyword evidence="6" id="KW-0788">Thiol protease</keyword>
<evidence type="ECO:0000313" key="14">
    <source>
        <dbReference type="Proteomes" id="UP001177943"/>
    </source>
</evidence>
<keyword evidence="4 10" id="KW-0812">Transmembrane</keyword>
<dbReference type="GO" id="GO:0034040">
    <property type="term" value="F:ATPase-coupled lipid transmembrane transporter activity"/>
    <property type="evidence" value="ECO:0007669"/>
    <property type="project" value="TreeGrafter"/>
</dbReference>
<evidence type="ECO:0000256" key="9">
    <source>
        <dbReference type="ARBA" id="ARBA00023136"/>
    </source>
</evidence>
<keyword evidence="6" id="KW-0645">Protease</keyword>
<dbReference type="KEGG" id="pwn:QNH46_09125"/>
<dbReference type="FunFam" id="3.40.50.300:FF:000299">
    <property type="entry name" value="ABC transporter ATP-binding protein/permease"/>
    <property type="match status" value="1"/>
</dbReference>
<feature type="transmembrane region" description="Helical" evidence="10">
    <location>
        <begin position="60"/>
        <end position="78"/>
    </location>
</feature>
<protein>
    <submittedName>
        <fullName evidence="13">ABC transporter ATP-binding protein</fullName>
    </submittedName>
</protein>
<dbReference type="SUPFAM" id="SSF52540">
    <property type="entry name" value="P-loop containing nucleoside triphosphate hydrolases"/>
    <property type="match status" value="1"/>
</dbReference>
<dbReference type="AlphaFoldDB" id="A0AA95IAD6"/>
<dbReference type="PROSITE" id="PS50929">
    <property type="entry name" value="ABC_TM1F"/>
    <property type="match status" value="1"/>
</dbReference>
<dbReference type="Proteomes" id="UP001177943">
    <property type="component" value="Chromosome"/>
</dbReference>
<dbReference type="Gene3D" id="3.40.50.300">
    <property type="entry name" value="P-loop containing nucleotide triphosphate hydrolases"/>
    <property type="match status" value="1"/>
</dbReference>
<dbReference type="InterPro" id="IPR036640">
    <property type="entry name" value="ABC1_TM_sf"/>
</dbReference>
<feature type="domain" description="ABC transporter" evidence="11">
    <location>
        <begin position="338"/>
        <end position="561"/>
    </location>
</feature>
<dbReference type="Gene3D" id="1.20.1560.10">
    <property type="entry name" value="ABC transporter type 1, transmembrane domain"/>
    <property type="match status" value="1"/>
</dbReference>
<dbReference type="Pfam" id="PF00664">
    <property type="entry name" value="ABC_membrane"/>
    <property type="match status" value="1"/>
</dbReference>
<keyword evidence="8 10" id="KW-1133">Transmembrane helix</keyword>
<evidence type="ECO:0000259" key="12">
    <source>
        <dbReference type="PROSITE" id="PS50929"/>
    </source>
</evidence>
<evidence type="ECO:0000256" key="10">
    <source>
        <dbReference type="SAM" id="Phobius"/>
    </source>
</evidence>
<feature type="transmembrane region" description="Helical" evidence="10">
    <location>
        <begin position="24"/>
        <end position="48"/>
    </location>
</feature>
<comment type="subcellular location">
    <subcellularLocation>
        <location evidence="1">Cell membrane</location>
        <topology evidence="1">Multi-pass membrane protein</topology>
    </subcellularLocation>
</comment>
<sequence>MQFNFSHRRQIFSSIYSMIRKRQLISLLVVKLILQALPMAGPFVFMILVDYVLIKGQLTYFKWVVTGYLLIYIVDSTFQAVHLQQTNKLINGFTFQLKHKIWKNILRLPADDEESGRVGELKNTMESDVDELKTYFNTQFIDYYIQWLLSIVYCVVLLCINYKLAIFSYLMIPLSFWMTKWLGKSMYSTSERYRKIWGGYEEWLSNSIQGWKEIKALNNERKQLATFTRFWGDLSVLFFRRQMYWFGNRSFISFKDFFVTRMNLYFLGGLLIMDGDLTIGSLILFMKYYEVFFGGIQKINSSDMDFSNLLPSLRRTLNLAVIPSAQPKGHKIRSFERITFESVYFSYRGSSRYVLEDINFQLRKNEYVALVGKSGSGKSTFINMLLGQYQPLKGNISINGIDYKNLDIQCLQKLFGVVIQDSLLFNMSIKDNFYIVKPNATIEEMWRVCKQSGIEEYIRAQPNGLDTIIGEKGVKLSGGQRQRIAIARTLLLDSSILVFDESTSQLDHETEKMILNTLEKLAAYKTVIVIAHRHSSIQAAHRIVTFDNGRIVKDVFRISRIT</sequence>
<feature type="transmembrane region" description="Helical" evidence="10">
    <location>
        <begin position="264"/>
        <end position="285"/>
    </location>
</feature>
<dbReference type="GO" id="GO:0005886">
    <property type="term" value="C:plasma membrane"/>
    <property type="evidence" value="ECO:0007669"/>
    <property type="project" value="UniProtKB-SubCell"/>
</dbReference>
<feature type="domain" description="ABC transmembrane type-1" evidence="12">
    <location>
        <begin position="27"/>
        <end position="286"/>
    </location>
</feature>
<keyword evidence="5" id="KW-0547">Nucleotide-binding</keyword>
<dbReference type="EMBL" id="CP126084">
    <property type="protein sequence ID" value="WHX50788.1"/>
    <property type="molecule type" value="Genomic_DNA"/>
</dbReference>
<dbReference type="InterPro" id="IPR003593">
    <property type="entry name" value="AAA+_ATPase"/>
</dbReference>
<dbReference type="PANTHER" id="PTHR24221">
    <property type="entry name" value="ATP-BINDING CASSETTE SUB-FAMILY B"/>
    <property type="match status" value="1"/>
</dbReference>
<proteinExistence type="predicted"/>
<dbReference type="Pfam" id="PF00005">
    <property type="entry name" value="ABC_tran"/>
    <property type="match status" value="1"/>
</dbReference>
<dbReference type="GO" id="GO:0008234">
    <property type="term" value="F:cysteine-type peptidase activity"/>
    <property type="evidence" value="ECO:0007669"/>
    <property type="project" value="UniProtKB-KW"/>
</dbReference>